<organism evidence="1 2">
    <name type="scientific">Haemaphysalis longicornis</name>
    <name type="common">Bush tick</name>
    <dbReference type="NCBI Taxonomy" id="44386"/>
    <lineage>
        <taxon>Eukaryota</taxon>
        <taxon>Metazoa</taxon>
        <taxon>Ecdysozoa</taxon>
        <taxon>Arthropoda</taxon>
        <taxon>Chelicerata</taxon>
        <taxon>Arachnida</taxon>
        <taxon>Acari</taxon>
        <taxon>Parasitiformes</taxon>
        <taxon>Ixodida</taxon>
        <taxon>Ixodoidea</taxon>
        <taxon>Ixodidae</taxon>
        <taxon>Haemaphysalinae</taxon>
        <taxon>Haemaphysalis</taxon>
    </lineage>
</organism>
<dbReference type="VEuPathDB" id="VectorBase:HLOH_041831"/>
<dbReference type="AlphaFoldDB" id="A0A9J6GRH9"/>
<dbReference type="Proteomes" id="UP000821853">
    <property type="component" value="Unassembled WGS sequence"/>
</dbReference>
<sequence>MPPGHYCHLGLEHQLRNALALALADAATGGSITLQFSFDGLPISKSSRKELWPIQCRILEHHDAVPFVIGVWAGAAKPDSAEEYLAQFLTELKQLMRNGISFDGRVTKSLCTASSVTHRLGPLCTASSLTWPTLGVPSAELKGTT</sequence>
<evidence type="ECO:0000313" key="1">
    <source>
        <dbReference type="EMBL" id="KAH9377055.1"/>
    </source>
</evidence>
<comment type="caution">
    <text evidence="1">The sequence shown here is derived from an EMBL/GenBank/DDBJ whole genome shotgun (WGS) entry which is preliminary data.</text>
</comment>
<dbReference type="EMBL" id="JABSTR010000008">
    <property type="protein sequence ID" value="KAH9377055.1"/>
    <property type="molecule type" value="Genomic_DNA"/>
</dbReference>
<accession>A0A9J6GRH9</accession>
<gene>
    <name evidence="1" type="ORF">HPB48_010259</name>
</gene>
<dbReference type="PANTHER" id="PTHR33053:SF24">
    <property type="entry name" value="TRANSPOSASE DOMAIN-CONTAINING PROTEIN"/>
    <property type="match status" value="1"/>
</dbReference>
<proteinExistence type="predicted"/>
<dbReference type="PANTHER" id="PTHR33053">
    <property type="entry name" value="PROTEIN, PUTATIVE-RELATED"/>
    <property type="match status" value="1"/>
</dbReference>
<keyword evidence="2" id="KW-1185">Reference proteome</keyword>
<protein>
    <submittedName>
        <fullName evidence="1">Uncharacterized protein</fullName>
    </submittedName>
</protein>
<reference evidence="1 2" key="1">
    <citation type="journal article" date="2020" name="Cell">
        <title>Large-Scale Comparative Analyses of Tick Genomes Elucidate Their Genetic Diversity and Vector Capacities.</title>
        <authorList>
            <consortium name="Tick Genome and Microbiome Consortium (TIGMIC)"/>
            <person name="Jia N."/>
            <person name="Wang J."/>
            <person name="Shi W."/>
            <person name="Du L."/>
            <person name="Sun Y."/>
            <person name="Zhan W."/>
            <person name="Jiang J.F."/>
            <person name="Wang Q."/>
            <person name="Zhang B."/>
            <person name="Ji P."/>
            <person name="Bell-Sakyi L."/>
            <person name="Cui X.M."/>
            <person name="Yuan T.T."/>
            <person name="Jiang B.G."/>
            <person name="Yang W.F."/>
            <person name="Lam T.T."/>
            <person name="Chang Q.C."/>
            <person name="Ding S.J."/>
            <person name="Wang X.J."/>
            <person name="Zhu J.G."/>
            <person name="Ruan X.D."/>
            <person name="Zhao L."/>
            <person name="Wei J.T."/>
            <person name="Ye R.Z."/>
            <person name="Que T.C."/>
            <person name="Du C.H."/>
            <person name="Zhou Y.H."/>
            <person name="Cheng J.X."/>
            <person name="Dai P.F."/>
            <person name="Guo W.B."/>
            <person name="Han X.H."/>
            <person name="Huang E.J."/>
            <person name="Li L.F."/>
            <person name="Wei W."/>
            <person name="Gao Y.C."/>
            <person name="Liu J.Z."/>
            <person name="Shao H.Z."/>
            <person name="Wang X."/>
            <person name="Wang C.C."/>
            <person name="Yang T.C."/>
            <person name="Huo Q.B."/>
            <person name="Li W."/>
            <person name="Chen H.Y."/>
            <person name="Chen S.E."/>
            <person name="Zhou L.G."/>
            <person name="Ni X.B."/>
            <person name="Tian J.H."/>
            <person name="Sheng Y."/>
            <person name="Liu T."/>
            <person name="Pan Y.S."/>
            <person name="Xia L.Y."/>
            <person name="Li J."/>
            <person name="Zhao F."/>
            <person name="Cao W.C."/>
        </authorList>
    </citation>
    <scope>NUCLEOTIDE SEQUENCE [LARGE SCALE GENOMIC DNA]</scope>
    <source>
        <strain evidence="1">HaeL-2018</strain>
    </source>
</reference>
<name>A0A9J6GRH9_HAELO</name>
<evidence type="ECO:0000313" key="2">
    <source>
        <dbReference type="Proteomes" id="UP000821853"/>
    </source>
</evidence>
<dbReference type="OMA" id="YSXQRIF"/>
<dbReference type="OrthoDB" id="6612673at2759"/>